<dbReference type="Gene3D" id="2.70.210.12">
    <property type="entry name" value="GTP1/OBG domain"/>
    <property type="match status" value="1"/>
</dbReference>
<comment type="caution">
    <text evidence="5">The sequence shown here is derived from an EMBL/GenBank/DDBJ whole genome shotgun (WGS) entry which is preliminary data.</text>
</comment>
<dbReference type="GeneID" id="54778934"/>
<evidence type="ECO:0000256" key="2">
    <source>
        <dbReference type="ARBA" id="ARBA00023134"/>
    </source>
</evidence>
<dbReference type="RefSeq" id="XP_034014920.1">
    <property type="nucleotide sequence ID" value="XM_034155502.1"/>
</dbReference>
<protein>
    <recommendedName>
        <fullName evidence="7">Obg family GTPase CgtA</fullName>
    </recommendedName>
</protein>
<dbReference type="Proteomes" id="UP000449547">
    <property type="component" value="Unassembled WGS sequence"/>
</dbReference>
<sequence>MLRRGVPWRVSGLTPRPWLSRRWYSSQIEDIDGEDETLEFRSDYLPESSYHLRFRDPEEPPRGTPASIKGPEGVLHYRDVGVDEYGFQEADMSLSDYFYGNPNHTHNVFYGTKMAMANQARKVEGRTFVDLRILRASSGAGGNGCISFFRDANAPTGPPDGGDGGDGGNVYISVVERNMGSLHRLTRTYTAKPGTSGKGSQLDGKHGDDVIIEVPVGTTLRWIPDPFVLKKYLSRRENQAVEDVMMTLKTSGTGEIQMFRDDYAPGEGWSFSEYDDEYYRAKDYFDELNTKVKQYDEEVVGMEVTSDRFPLVGIDCSKPTTKPILLLSGGKGGLGNMHFLTSNIRNPRFAKRGRKGLTAYFLLELKLIADLGLVGLPNAGKSSLLRAISRARPRVGHWEFTTLQPTIGTIFTSIDSDPFTVADIPGIVRGASANRGMGLDFLRHIERSGGLVFVVSLESASPQADLQVLIDEVGPRRMKGKKVLVVATKADLSDDGANYQPLRAHVEAQGWQIVPVCAPEGHNIERCIRLMGDIARDHH</sequence>
<dbReference type="InterPro" id="IPR045086">
    <property type="entry name" value="OBG_GTPase"/>
</dbReference>
<dbReference type="VEuPathDB" id="FungiDB:DIURU_000281"/>
<dbReference type="GO" id="GO:0003924">
    <property type="term" value="F:GTPase activity"/>
    <property type="evidence" value="ECO:0007669"/>
    <property type="project" value="InterPro"/>
</dbReference>
<dbReference type="GO" id="GO:0042254">
    <property type="term" value="P:ribosome biogenesis"/>
    <property type="evidence" value="ECO:0007669"/>
    <property type="project" value="UniProtKB-UniRule"/>
</dbReference>
<dbReference type="Pfam" id="PF01018">
    <property type="entry name" value="GTP1_OBG"/>
    <property type="match status" value="2"/>
</dbReference>
<dbReference type="OrthoDB" id="347018at2759"/>
<keyword evidence="1" id="KW-0547">Nucleotide-binding</keyword>
<accession>A0A642UZ64</accession>
<organism evidence="5 6">
    <name type="scientific">Diutina rugosa</name>
    <name type="common">Yeast</name>
    <name type="synonym">Candida rugosa</name>
    <dbReference type="NCBI Taxonomy" id="5481"/>
    <lineage>
        <taxon>Eukaryota</taxon>
        <taxon>Fungi</taxon>
        <taxon>Dikarya</taxon>
        <taxon>Ascomycota</taxon>
        <taxon>Saccharomycotina</taxon>
        <taxon>Pichiomycetes</taxon>
        <taxon>Debaryomycetaceae</taxon>
        <taxon>Diutina</taxon>
    </lineage>
</organism>
<dbReference type="InterPro" id="IPR031167">
    <property type="entry name" value="G_OBG"/>
</dbReference>
<dbReference type="GO" id="GO:0005739">
    <property type="term" value="C:mitochondrion"/>
    <property type="evidence" value="ECO:0007669"/>
    <property type="project" value="TreeGrafter"/>
</dbReference>
<feature type="domain" description="Obg" evidence="4">
    <location>
        <begin position="126"/>
        <end position="368"/>
    </location>
</feature>
<evidence type="ECO:0000313" key="6">
    <source>
        <dbReference type="Proteomes" id="UP000449547"/>
    </source>
</evidence>
<dbReference type="OMA" id="PRVGHWE"/>
<evidence type="ECO:0000313" key="5">
    <source>
        <dbReference type="EMBL" id="KAA8908153.1"/>
    </source>
</evidence>
<dbReference type="CDD" id="cd01898">
    <property type="entry name" value="Obg"/>
    <property type="match status" value="1"/>
</dbReference>
<dbReference type="AlphaFoldDB" id="A0A642UZ64"/>
<dbReference type="InterPro" id="IPR006169">
    <property type="entry name" value="GTP1_OBG_dom"/>
</dbReference>
<dbReference type="PANTHER" id="PTHR11702:SF31">
    <property type="entry name" value="MITOCHONDRIAL RIBOSOME-ASSOCIATED GTPASE 2"/>
    <property type="match status" value="1"/>
</dbReference>
<dbReference type="InterPro" id="IPR036726">
    <property type="entry name" value="GTP1_OBG_dom_sf"/>
</dbReference>
<proteinExistence type="predicted"/>
<evidence type="ECO:0000256" key="1">
    <source>
        <dbReference type="ARBA" id="ARBA00022741"/>
    </source>
</evidence>
<evidence type="ECO:0000259" key="3">
    <source>
        <dbReference type="PROSITE" id="PS51710"/>
    </source>
</evidence>
<dbReference type="PRINTS" id="PR00326">
    <property type="entry name" value="GTP1OBG"/>
</dbReference>
<evidence type="ECO:0000259" key="4">
    <source>
        <dbReference type="PROSITE" id="PS51883"/>
    </source>
</evidence>
<dbReference type="Pfam" id="PF01926">
    <property type="entry name" value="MMR_HSR1"/>
    <property type="match status" value="1"/>
</dbReference>
<dbReference type="EMBL" id="SWFT01000011">
    <property type="protein sequence ID" value="KAA8908153.1"/>
    <property type="molecule type" value="Genomic_DNA"/>
</dbReference>
<dbReference type="Gene3D" id="3.40.50.300">
    <property type="entry name" value="P-loop containing nucleotide triphosphate hydrolases"/>
    <property type="match status" value="1"/>
</dbReference>
<dbReference type="PROSITE" id="PS51883">
    <property type="entry name" value="OBG"/>
    <property type="match status" value="1"/>
</dbReference>
<dbReference type="InterPro" id="IPR006073">
    <property type="entry name" value="GTP-bd"/>
</dbReference>
<dbReference type="SUPFAM" id="SSF82051">
    <property type="entry name" value="Obg GTP-binding protein N-terminal domain"/>
    <property type="match status" value="1"/>
</dbReference>
<evidence type="ECO:0008006" key="7">
    <source>
        <dbReference type="Google" id="ProtNLM"/>
    </source>
</evidence>
<dbReference type="SUPFAM" id="SSF52540">
    <property type="entry name" value="P-loop containing nucleoside triphosphate hydrolases"/>
    <property type="match status" value="1"/>
</dbReference>
<gene>
    <name evidence="5" type="ORF">DIURU_000281</name>
</gene>
<dbReference type="GO" id="GO:0005525">
    <property type="term" value="F:GTP binding"/>
    <property type="evidence" value="ECO:0007669"/>
    <property type="project" value="UniProtKB-KW"/>
</dbReference>
<reference evidence="5 6" key="1">
    <citation type="submission" date="2019-07" db="EMBL/GenBank/DDBJ databases">
        <title>Genome assembly of two rare yeast pathogens: Diutina rugosa and Trichomonascus ciferrii.</title>
        <authorList>
            <person name="Mixao V."/>
            <person name="Saus E."/>
            <person name="Hansen A."/>
            <person name="Lass-Flor C."/>
            <person name="Gabaldon T."/>
        </authorList>
    </citation>
    <scope>NUCLEOTIDE SEQUENCE [LARGE SCALE GENOMIC DNA]</scope>
    <source>
        <strain evidence="5 6">CBS 613</strain>
    </source>
</reference>
<name>A0A642UZ64_DIURU</name>
<feature type="domain" description="OBG-type G" evidence="3">
    <location>
        <begin position="369"/>
        <end position="536"/>
    </location>
</feature>
<dbReference type="InterPro" id="IPR027417">
    <property type="entry name" value="P-loop_NTPase"/>
</dbReference>
<keyword evidence="6" id="KW-1185">Reference proteome</keyword>
<dbReference type="PROSITE" id="PS51710">
    <property type="entry name" value="G_OBG"/>
    <property type="match status" value="1"/>
</dbReference>
<keyword evidence="2" id="KW-0342">GTP-binding</keyword>
<dbReference type="PANTHER" id="PTHR11702">
    <property type="entry name" value="DEVELOPMENTALLY REGULATED GTP-BINDING PROTEIN-RELATED"/>
    <property type="match status" value="1"/>
</dbReference>